<keyword evidence="1" id="KW-1185">Reference proteome</keyword>
<dbReference type="AlphaFoldDB" id="A0A7E4UQC7"/>
<accession>A0A7E4UQC7</accession>
<reference evidence="2" key="2">
    <citation type="submission" date="2020-10" db="UniProtKB">
        <authorList>
            <consortium name="WormBaseParasite"/>
        </authorList>
    </citation>
    <scope>IDENTIFICATION</scope>
</reference>
<evidence type="ECO:0000313" key="1">
    <source>
        <dbReference type="Proteomes" id="UP000492821"/>
    </source>
</evidence>
<name>A0A7E4UQC7_PANRE</name>
<reference evidence="1" key="1">
    <citation type="journal article" date="2013" name="Genetics">
        <title>The draft genome and transcriptome of Panagrellus redivivus are shaped by the harsh demands of a free-living lifestyle.</title>
        <authorList>
            <person name="Srinivasan J."/>
            <person name="Dillman A.R."/>
            <person name="Macchietto M.G."/>
            <person name="Heikkinen L."/>
            <person name="Lakso M."/>
            <person name="Fracchia K.M."/>
            <person name="Antoshechkin I."/>
            <person name="Mortazavi A."/>
            <person name="Wong G."/>
            <person name="Sternberg P.W."/>
        </authorList>
    </citation>
    <scope>NUCLEOTIDE SEQUENCE [LARGE SCALE GENOMIC DNA]</scope>
    <source>
        <strain evidence="1">MT8872</strain>
    </source>
</reference>
<organism evidence="1 2">
    <name type="scientific">Panagrellus redivivus</name>
    <name type="common">Microworm</name>
    <dbReference type="NCBI Taxonomy" id="6233"/>
    <lineage>
        <taxon>Eukaryota</taxon>
        <taxon>Metazoa</taxon>
        <taxon>Ecdysozoa</taxon>
        <taxon>Nematoda</taxon>
        <taxon>Chromadorea</taxon>
        <taxon>Rhabditida</taxon>
        <taxon>Tylenchina</taxon>
        <taxon>Panagrolaimomorpha</taxon>
        <taxon>Panagrolaimoidea</taxon>
        <taxon>Panagrolaimidae</taxon>
        <taxon>Panagrellus</taxon>
    </lineage>
</organism>
<evidence type="ECO:0000313" key="2">
    <source>
        <dbReference type="WBParaSite" id="Pan_g11552.t1"/>
    </source>
</evidence>
<dbReference type="WBParaSite" id="Pan_g11552.t1">
    <property type="protein sequence ID" value="Pan_g11552.t1"/>
    <property type="gene ID" value="Pan_g11552"/>
</dbReference>
<proteinExistence type="predicted"/>
<sequence>MYAMFSVLSHVIPLRLLDTSPSTFRCEAAIHGKGFDEVREYDYPGPNKCTCDVDNVFLCEDEPGGLGHQQGDKATTLGLLKTTPVDSVEME</sequence>
<dbReference type="Proteomes" id="UP000492821">
    <property type="component" value="Unassembled WGS sequence"/>
</dbReference>
<protein>
    <submittedName>
        <fullName evidence="2">Secreted protein</fullName>
    </submittedName>
</protein>